<feature type="transmembrane region" description="Helical" evidence="1">
    <location>
        <begin position="20"/>
        <end position="39"/>
    </location>
</feature>
<feature type="transmembrane region" description="Helical" evidence="1">
    <location>
        <begin position="123"/>
        <end position="146"/>
    </location>
</feature>
<keyword evidence="3" id="KW-1185">Reference proteome</keyword>
<evidence type="ECO:0000313" key="3">
    <source>
        <dbReference type="Proteomes" id="UP001589607"/>
    </source>
</evidence>
<keyword evidence="1" id="KW-1133">Transmembrane helix</keyword>
<dbReference type="Proteomes" id="UP001589607">
    <property type="component" value="Unassembled WGS sequence"/>
</dbReference>
<organism evidence="2 3">
    <name type="scientific">Flavobacterium jumunjinense</name>
    <dbReference type="NCBI Taxonomy" id="998845"/>
    <lineage>
        <taxon>Bacteria</taxon>
        <taxon>Pseudomonadati</taxon>
        <taxon>Bacteroidota</taxon>
        <taxon>Flavobacteriia</taxon>
        <taxon>Flavobacteriales</taxon>
        <taxon>Flavobacteriaceae</taxon>
        <taxon>Flavobacterium</taxon>
    </lineage>
</organism>
<evidence type="ECO:0000313" key="2">
    <source>
        <dbReference type="EMBL" id="MFB9096817.1"/>
    </source>
</evidence>
<dbReference type="Pfam" id="PF10067">
    <property type="entry name" value="DUF2306"/>
    <property type="match status" value="1"/>
</dbReference>
<feature type="transmembrane region" description="Helical" evidence="1">
    <location>
        <begin position="99"/>
        <end position="117"/>
    </location>
</feature>
<comment type="caution">
    <text evidence="2">The sequence shown here is derived from an EMBL/GenBank/DDBJ whole genome shotgun (WGS) entry which is preliminary data.</text>
</comment>
<dbReference type="RefSeq" id="WP_236456756.1">
    <property type="nucleotide sequence ID" value="NZ_CBCSGE010000018.1"/>
</dbReference>
<reference evidence="2 3" key="1">
    <citation type="submission" date="2024-09" db="EMBL/GenBank/DDBJ databases">
        <authorList>
            <person name="Sun Q."/>
            <person name="Mori K."/>
        </authorList>
    </citation>
    <scope>NUCLEOTIDE SEQUENCE [LARGE SCALE GENOMIC DNA]</scope>
    <source>
        <strain evidence="2 3">CECT 7955</strain>
    </source>
</reference>
<keyword evidence="1" id="KW-0472">Membrane</keyword>
<protein>
    <submittedName>
        <fullName evidence="2">DUF2306 domain-containing protein</fullName>
    </submittedName>
</protein>
<dbReference type="EMBL" id="JBHMEY010000020">
    <property type="protein sequence ID" value="MFB9096817.1"/>
    <property type="molecule type" value="Genomic_DNA"/>
</dbReference>
<feature type="transmembrane region" description="Helical" evidence="1">
    <location>
        <begin position="158"/>
        <end position="184"/>
    </location>
</feature>
<dbReference type="InterPro" id="IPR018750">
    <property type="entry name" value="DUF2306_membrane"/>
</dbReference>
<evidence type="ECO:0000256" key="1">
    <source>
        <dbReference type="SAM" id="Phobius"/>
    </source>
</evidence>
<keyword evidence="1" id="KW-0812">Transmembrane</keyword>
<sequence>MKKIVKENLTFRDVLKFLLLVVYGYFTYLLLLITIQYIPLRFDVAFLRIKYEEIQLLHYKIAFFTHVYSSIFLMLMGWVQFSKKMRQKYNRLHKGLGKLYVFVILFVSGPSGLVMSYHANGGIVAQVAFVLLSILWLVFTCLSYYYIRKQNFKKHREFAIRSFALTLSAVSLRLFKFIIVFLLQTPPMDTYRIVSWLGWTFNLIIAEVILFYLLKNKNINGIKTE</sequence>
<proteinExistence type="predicted"/>
<name>A0ABV5GN63_9FLAO</name>
<feature type="transmembrane region" description="Helical" evidence="1">
    <location>
        <begin position="59"/>
        <end position="79"/>
    </location>
</feature>
<gene>
    <name evidence="2" type="ORF">ACFFVF_09840</name>
</gene>
<feature type="transmembrane region" description="Helical" evidence="1">
    <location>
        <begin position="196"/>
        <end position="214"/>
    </location>
</feature>
<accession>A0ABV5GN63</accession>